<feature type="region of interest" description="Disordered" evidence="2">
    <location>
        <begin position="1"/>
        <end position="107"/>
    </location>
</feature>
<dbReference type="PANTHER" id="PTHR13194">
    <property type="entry name" value="COMPLEX I INTERMEDIATE-ASSOCIATED PROTEIN 30"/>
    <property type="match status" value="1"/>
</dbReference>
<dbReference type="OrthoDB" id="426386at2759"/>
<feature type="compositionally biased region" description="Polar residues" evidence="2">
    <location>
        <begin position="365"/>
        <end position="378"/>
    </location>
</feature>
<keyword evidence="5" id="KW-1185">Reference proteome</keyword>
<feature type="compositionally biased region" description="Polar residues" evidence="2">
    <location>
        <begin position="32"/>
        <end position="69"/>
    </location>
</feature>
<dbReference type="GO" id="GO:0051082">
    <property type="term" value="F:unfolded protein binding"/>
    <property type="evidence" value="ECO:0007669"/>
    <property type="project" value="TreeGrafter"/>
</dbReference>
<evidence type="ECO:0000313" key="4">
    <source>
        <dbReference type="EMBL" id="RDW66307.1"/>
    </source>
</evidence>
<gene>
    <name evidence="4" type="ORF">BP6252_09942</name>
</gene>
<feature type="compositionally biased region" description="Polar residues" evidence="2">
    <location>
        <begin position="95"/>
        <end position="107"/>
    </location>
</feature>
<dbReference type="AlphaFoldDB" id="A0A3D8QX05"/>
<dbReference type="InterPro" id="IPR008979">
    <property type="entry name" value="Galactose-bd-like_sf"/>
</dbReference>
<dbReference type="InterPro" id="IPR039131">
    <property type="entry name" value="NDUFAF1"/>
</dbReference>
<feature type="region of interest" description="Disordered" evidence="2">
    <location>
        <begin position="354"/>
        <end position="378"/>
    </location>
</feature>
<evidence type="ECO:0000259" key="3">
    <source>
        <dbReference type="Pfam" id="PF08547"/>
    </source>
</evidence>
<organism evidence="4 5">
    <name type="scientific">Coleophoma cylindrospora</name>
    <dbReference type="NCBI Taxonomy" id="1849047"/>
    <lineage>
        <taxon>Eukaryota</taxon>
        <taxon>Fungi</taxon>
        <taxon>Dikarya</taxon>
        <taxon>Ascomycota</taxon>
        <taxon>Pezizomycotina</taxon>
        <taxon>Leotiomycetes</taxon>
        <taxon>Helotiales</taxon>
        <taxon>Dermateaceae</taxon>
        <taxon>Coleophoma</taxon>
    </lineage>
</organism>
<evidence type="ECO:0000256" key="2">
    <source>
        <dbReference type="SAM" id="MobiDB-lite"/>
    </source>
</evidence>
<dbReference type="InterPro" id="IPR013857">
    <property type="entry name" value="NADH-UbQ_OxRdtase-assoc_prot30"/>
</dbReference>
<sequence>MEVQPYGRAGFGTDPTLAPHAPHRTAPLPENGCTTNGLPLTSFAPSSRPVSHRTLSTQLHPKMPSSTQPRDLFGGDQPWSSSDWTDSDDRVRGGHSQSHLTITPTQPSTAVFQGNLDIKTLGGAGFASQRTTGEDRVWDLSPYDGLLLDLDAADTKRYTVTLKDELLPKSSNGREQSTVSWEYDFTVDPNATGGLLFVPWKDFSPTYRGREKKDAKPLDLKNIKRFSFMMRSLRVGVTGPAISGKRQENFTRLLLDKHGPKMLHVLKQPAWAKRKGLSIITLLVAHRKNDGHMYTFLPRTTFAIPTEPPMLLSCVYMKEQRLIDSISFFGTQEGSFFLSITSIAASKKPIESAFPTPYRDDPTSSEHSILSPQKVQSESCTSTDAEKCLLSSQKSEPLHDQVAGTLARPQSWFNWIFGSCVGPRQ</sequence>
<dbReference type="SUPFAM" id="SSF49785">
    <property type="entry name" value="Galactose-binding domain-like"/>
    <property type="match status" value="1"/>
</dbReference>
<evidence type="ECO:0000256" key="1">
    <source>
        <dbReference type="ARBA" id="ARBA00007884"/>
    </source>
</evidence>
<dbReference type="EMBL" id="PDLM01000011">
    <property type="protein sequence ID" value="RDW66307.1"/>
    <property type="molecule type" value="Genomic_DNA"/>
</dbReference>
<comment type="caution">
    <text evidence="4">The sequence shown here is derived from an EMBL/GenBank/DDBJ whole genome shotgun (WGS) entry which is preliminary data.</text>
</comment>
<dbReference type="STRING" id="1849047.A0A3D8QX05"/>
<dbReference type="Proteomes" id="UP000256645">
    <property type="component" value="Unassembled WGS sequence"/>
</dbReference>
<accession>A0A3D8QX05</accession>
<comment type="similarity">
    <text evidence="1">Belongs to the CIA30 family.</text>
</comment>
<reference evidence="4 5" key="1">
    <citation type="journal article" date="2018" name="IMA Fungus">
        <title>IMA Genome-F 9: Draft genome sequence of Annulohypoxylon stygium, Aspergillus mulundensis, Berkeleyomyces basicola (syn. Thielaviopsis basicola), Ceratocystis smalleyi, two Cercospora beticola strains, Coleophoma cylindrospora, Fusarium fracticaudum, Phialophora cf. hyalina, and Morchella septimelata.</title>
        <authorList>
            <person name="Wingfield B.D."/>
            <person name="Bills G.F."/>
            <person name="Dong Y."/>
            <person name="Huang W."/>
            <person name="Nel W.J."/>
            <person name="Swalarsk-Parry B.S."/>
            <person name="Vaghefi N."/>
            <person name="Wilken P.M."/>
            <person name="An Z."/>
            <person name="de Beer Z.W."/>
            <person name="De Vos L."/>
            <person name="Chen L."/>
            <person name="Duong T.A."/>
            <person name="Gao Y."/>
            <person name="Hammerbacher A."/>
            <person name="Kikkert J.R."/>
            <person name="Li Y."/>
            <person name="Li H."/>
            <person name="Li K."/>
            <person name="Li Q."/>
            <person name="Liu X."/>
            <person name="Ma X."/>
            <person name="Naidoo K."/>
            <person name="Pethybridge S.J."/>
            <person name="Sun J."/>
            <person name="Steenkamp E.T."/>
            <person name="van der Nest M.A."/>
            <person name="van Wyk S."/>
            <person name="Wingfield M.J."/>
            <person name="Xiong C."/>
            <person name="Yue Q."/>
            <person name="Zhang X."/>
        </authorList>
    </citation>
    <scope>NUCLEOTIDE SEQUENCE [LARGE SCALE GENOMIC DNA]</scope>
    <source>
        <strain evidence="4 5">BP6252</strain>
    </source>
</reference>
<dbReference type="PANTHER" id="PTHR13194:SF19">
    <property type="entry name" value="NAD(P)-BINDING ROSSMANN-FOLD SUPERFAMILY PROTEIN"/>
    <property type="match status" value="1"/>
</dbReference>
<evidence type="ECO:0000313" key="5">
    <source>
        <dbReference type="Proteomes" id="UP000256645"/>
    </source>
</evidence>
<dbReference type="Pfam" id="PF08547">
    <property type="entry name" value="CIA30"/>
    <property type="match status" value="1"/>
</dbReference>
<dbReference type="GO" id="GO:0010257">
    <property type="term" value="P:NADH dehydrogenase complex assembly"/>
    <property type="evidence" value="ECO:0007669"/>
    <property type="project" value="TreeGrafter"/>
</dbReference>
<name>A0A3D8QX05_9HELO</name>
<proteinExistence type="inferred from homology"/>
<protein>
    <recommendedName>
        <fullName evidence="3">NADH:ubiquinone oxidoreductase intermediate-associated protein 30 domain-containing protein</fullName>
    </recommendedName>
</protein>
<feature type="domain" description="NADH:ubiquinone oxidoreductase intermediate-associated protein 30" evidence="3">
    <location>
        <begin position="77"/>
        <end position="236"/>
    </location>
</feature>